<dbReference type="Gene3D" id="3.30.2090.10">
    <property type="entry name" value="Multidrug efflux transporter AcrB TolC docking domain, DN and DC subdomains"/>
    <property type="match status" value="2"/>
</dbReference>
<name>A0A285NF07_9AQUI</name>
<evidence type="ECO:0000256" key="6">
    <source>
        <dbReference type="ARBA" id="ARBA00022989"/>
    </source>
</evidence>
<feature type="transmembrane region" description="Helical" evidence="8">
    <location>
        <begin position="388"/>
        <end position="409"/>
    </location>
</feature>
<feature type="transmembrane region" description="Helical" evidence="8">
    <location>
        <begin position="483"/>
        <end position="501"/>
    </location>
</feature>
<dbReference type="Proteomes" id="UP000219036">
    <property type="component" value="Unassembled WGS sequence"/>
</dbReference>
<organism evidence="9 10">
    <name type="scientific">Persephonella hydrogeniphila</name>
    <dbReference type="NCBI Taxonomy" id="198703"/>
    <lineage>
        <taxon>Bacteria</taxon>
        <taxon>Pseudomonadati</taxon>
        <taxon>Aquificota</taxon>
        <taxon>Aquificia</taxon>
        <taxon>Aquificales</taxon>
        <taxon>Hydrogenothermaceae</taxon>
        <taxon>Persephonella</taxon>
    </lineage>
</organism>
<keyword evidence="4" id="KW-1003">Cell membrane</keyword>
<dbReference type="OrthoDB" id="8270at2"/>
<dbReference type="InterPro" id="IPR004763">
    <property type="entry name" value="CusA-like"/>
</dbReference>
<keyword evidence="6 8" id="KW-1133">Transmembrane helix</keyword>
<dbReference type="GO" id="GO:0005886">
    <property type="term" value="C:plasma membrane"/>
    <property type="evidence" value="ECO:0007669"/>
    <property type="project" value="UniProtKB-SubCell"/>
</dbReference>
<comment type="similarity">
    <text evidence="2">Belongs to the resistance-nodulation-cell division (RND) (TC 2.A.6) family.</text>
</comment>
<feature type="transmembrane region" description="Helical" evidence="8">
    <location>
        <begin position="339"/>
        <end position="356"/>
    </location>
</feature>
<gene>
    <name evidence="9" type="ORF">SAMN06265182_1129</name>
</gene>
<dbReference type="PANTHER" id="PTHR32063">
    <property type="match status" value="1"/>
</dbReference>
<feature type="transmembrane region" description="Helical" evidence="8">
    <location>
        <begin position="1006"/>
        <end position="1031"/>
    </location>
</feature>
<keyword evidence="7 8" id="KW-0472">Membrane</keyword>
<evidence type="ECO:0000256" key="7">
    <source>
        <dbReference type="ARBA" id="ARBA00023136"/>
    </source>
</evidence>
<evidence type="ECO:0000256" key="2">
    <source>
        <dbReference type="ARBA" id="ARBA00010942"/>
    </source>
</evidence>
<feature type="transmembrane region" description="Helical" evidence="8">
    <location>
        <begin position="979"/>
        <end position="1000"/>
    </location>
</feature>
<evidence type="ECO:0000256" key="8">
    <source>
        <dbReference type="SAM" id="Phobius"/>
    </source>
</evidence>
<dbReference type="GO" id="GO:0042910">
    <property type="term" value="F:xenobiotic transmembrane transporter activity"/>
    <property type="evidence" value="ECO:0007669"/>
    <property type="project" value="TreeGrafter"/>
</dbReference>
<feature type="transmembrane region" description="Helical" evidence="8">
    <location>
        <begin position="363"/>
        <end position="382"/>
    </location>
</feature>
<dbReference type="SUPFAM" id="SSF82866">
    <property type="entry name" value="Multidrug efflux transporter AcrB transmembrane domain"/>
    <property type="match status" value="2"/>
</dbReference>
<dbReference type="EMBL" id="OBEI01000004">
    <property type="protein sequence ID" value="SNZ08040.1"/>
    <property type="molecule type" value="Genomic_DNA"/>
</dbReference>
<dbReference type="Gene3D" id="3.30.70.1430">
    <property type="entry name" value="Multidrug efflux transporter AcrB pore domain"/>
    <property type="match status" value="2"/>
</dbReference>
<accession>A0A285NF07</accession>
<comment type="subcellular location">
    <subcellularLocation>
        <location evidence="1">Cell membrane</location>
        <topology evidence="1">Multi-pass membrane protein</topology>
    </subcellularLocation>
</comment>
<dbReference type="Gene3D" id="1.20.1640.10">
    <property type="entry name" value="Multidrug efflux transporter AcrB transmembrane domain"/>
    <property type="match status" value="2"/>
</dbReference>
<evidence type="ECO:0000256" key="5">
    <source>
        <dbReference type="ARBA" id="ARBA00022692"/>
    </source>
</evidence>
<dbReference type="InterPro" id="IPR001036">
    <property type="entry name" value="Acrflvin-R"/>
</dbReference>
<keyword evidence="3" id="KW-0813">Transport</keyword>
<evidence type="ECO:0000313" key="10">
    <source>
        <dbReference type="Proteomes" id="UP000219036"/>
    </source>
</evidence>
<feature type="transmembrane region" description="Helical" evidence="8">
    <location>
        <begin position="920"/>
        <end position="944"/>
    </location>
</feature>
<evidence type="ECO:0000256" key="3">
    <source>
        <dbReference type="ARBA" id="ARBA00022448"/>
    </source>
</evidence>
<evidence type="ECO:0000256" key="1">
    <source>
        <dbReference type="ARBA" id="ARBA00004651"/>
    </source>
</evidence>
<evidence type="ECO:0000313" key="9">
    <source>
        <dbReference type="EMBL" id="SNZ08040.1"/>
    </source>
</evidence>
<dbReference type="AlphaFoldDB" id="A0A285NF07"/>
<dbReference type="SUPFAM" id="SSF82714">
    <property type="entry name" value="Multidrug efflux transporter AcrB TolC docking domain, DN and DC subdomains"/>
    <property type="match status" value="2"/>
</dbReference>
<proteinExistence type="inferred from homology"/>
<dbReference type="NCBIfam" id="TIGR00914">
    <property type="entry name" value="2A0601"/>
    <property type="match status" value="1"/>
</dbReference>
<reference evidence="10" key="1">
    <citation type="submission" date="2017-09" db="EMBL/GenBank/DDBJ databases">
        <authorList>
            <person name="Varghese N."/>
            <person name="Submissions S."/>
        </authorList>
    </citation>
    <scope>NUCLEOTIDE SEQUENCE [LARGE SCALE GENOMIC DNA]</scope>
    <source>
        <strain evidence="10">DSM 15103</strain>
    </source>
</reference>
<feature type="transmembrane region" description="Helical" evidence="8">
    <location>
        <begin position="870"/>
        <end position="887"/>
    </location>
</feature>
<feature type="transmembrane region" description="Helical" evidence="8">
    <location>
        <begin position="446"/>
        <end position="463"/>
    </location>
</feature>
<sequence>MIERIIEWSVRNKIIVLSVILLIFGASIWALKKTPLDAIPDLSPPQVIIYSKWTGQSPSVIEDQLTYPIVSMLLSAPEIETVRGVSSFETSAVYVIFKEGTDIYWARSRVLEYLSQIKDKLPRSAEITIGPDATGVGWVYEYALYSDKKNLWQLRSLQDWYLRYALLGVDGVAEVASIGGFVKGYQITLKPEKLREYKISIKEVLKAVRENNDDTGGRIIEKNGFEFIIQGLGYMKNLENIRNTTVRTLENGIPVKIKDIATVELVPMGRRGIADLNGLGEVVGGIVVMRFGENAYQVIQKVKEKLNELKENLPEDIKIITTYDRSELIEKAIGTLKRALFEESLIVLVVVSVFLLHFRSSLVIIITLPLAVLAGFLFMKMLGITSNIMSLGGIAIAIGALVDGAIIMVENAHKHIERIKKEKGELTEKDRIDAILRASKQVGKPVFFALLIIVISFLPVFALTGQEGLLFKPLAYTKTFTMLAASILAVTLVPILMIYLIKGKILPEKRNPFSWILIKSYSPIIRITLKLRYLVLLIAILAIGSIYPLYKKIPWEFMPMMNEQTFMYMPVTPPGISPTQAKELTQITDRIIASFPEVDTVFGKAGRADTATDPAPLSMIETIITFKPKEYWREGMTYEKLMLEMDEALQIPGLTNSWTYPIRGRIDMLLTGIRTPLGIKIYGEDINILQKIGSQIENTLRNIPETMSVFADRVSNGYYLNIDIDREKLSRYGLSIDDVETFIQTAIGGMPVSTFYEGLERYPILLRYPQDFRNNLESLKNLYIPVSDNKEIPLKAIADVYYTEAPSVIKSEKGMKVLFVYITPHQNITPDEYLKSAKKALANIKLPEGYYMEWAGQSQYLEHAKERLKFIIPMAILIIFLLVYMTFKSIINTVIVMLSLPFALIGGLLYLDYLNFNLSIAVVVGFLALLGVAAETAIVMVIYLEEAVKRKLEEKEKLDSKSFLDAVYEGAVLRVRPKMMTVITILAGLIPLMYITGVGSEVMQRIAAPMIGGVVSSAVLTLLIIPAIYAITKKIELKKQKLM</sequence>
<feature type="transmembrane region" description="Helical" evidence="8">
    <location>
        <begin position="531"/>
        <end position="550"/>
    </location>
</feature>
<dbReference type="SUPFAM" id="SSF82693">
    <property type="entry name" value="Multidrug efflux transporter AcrB pore domain, PN1, PN2, PC1 and PC2 subdomains"/>
    <property type="match status" value="2"/>
</dbReference>
<feature type="transmembrane region" description="Helical" evidence="8">
    <location>
        <begin position="12"/>
        <end position="31"/>
    </location>
</feature>
<dbReference type="Gene3D" id="3.30.70.1320">
    <property type="entry name" value="Multidrug efflux transporter AcrB pore domain like"/>
    <property type="match status" value="1"/>
</dbReference>
<feature type="transmembrane region" description="Helical" evidence="8">
    <location>
        <begin position="894"/>
        <end position="914"/>
    </location>
</feature>
<dbReference type="GO" id="GO:0008324">
    <property type="term" value="F:monoatomic cation transmembrane transporter activity"/>
    <property type="evidence" value="ECO:0007669"/>
    <property type="project" value="InterPro"/>
</dbReference>
<dbReference type="RefSeq" id="WP_097000305.1">
    <property type="nucleotide sequence ID" value="NZ_OBEI01000004.1"/>
</dbReference>
<dbReference type="PRINTS" id="PR00702">
    <property type="entry name" value="ACRIFLAVINRP"/>
</dbReference>
<dbReference type="Gene3D" id="3.30.70.1440">
    <property type="entry name" value="Multidrug efflux transporter AcrB pore domain"/>
    <property type="match status" value="1"/>
</dbReference>
<dbReference type="InterPro" id="IPR027463">
    <property type="entry name" value="AcrB_DN_DC_subdom"/>
</dbReference>
<keyword evidence="10" id="KW-1185">Reference proteome</keyword>
<dbReference type="Pfam" id="PF00873">
    <property type="entry name" value="ACR_tran"/>
    <property type="match status" value="1"/>
</dbReference>
<evidence type="ECO:0000256" key="4">
    <source>
        <dbReference type="ARBA" id="ARBA00022475"/>
    </source>
</evidence>
<keyword evidence="5 8" id="KW-0812">Transmembrane</keyword>
<dbReference type="PANTHER" id="PTHR32063:SF19">
    <property type="entry name" value="CATION EFFLUX SYSTEM PROTEIN CUSA"/>
    <property type="match status" value="1"/>
</dbReference>
<protein>
    <submittedName>
        <fullName evidence="9">Cu(I)/Ag(I) efflux system membrane protein CusA/SilA</fullName>
    </submittedName>
</protein>